<evidence type="ECO:0000259" key="1">
    <source>
        <dbReference type="PROSITE" id="PS50878"/>
    </source>
</evidence>
<dbReference type="Gene3D" id="3.60.10.10">
    <property type="entry name" value="Endonuclease/exonuclease/phosphatase"/>
    <property type="match status" value="1"/>
</dbReference>
<feature type="domain" description="Reverse transcriptase" evidence="1">
    <location>
        <begin position="567"/>
        <end position="814"/>
    </location>
</feature>
<accession>A0A2Z6NT17</accession>
<dbReference type="InterPro" id="IPR043502">
    <property type="entry name" value="DNA/RNA_pol_sf"/>
</dbReference>
<reference evidence="3" key="1">
    <citation type="journal article" date="2017" name="Front. Plant Sci.">
        <title>Climate Clever Clovers: New Paradigm to Reduce the Environmental Footprint of Ruminants by Breeding Low Methanogenic Forages Utilizing Haplotype Variation.</title>
        <authorList>
            <person name="Kaur P."/>
            <person name="Appels R."/>
            <person name="Bayer P.E."/>
            <person name="Keeble-Gagnere G."/>
            <person name="Wang J."/>
            <person name="Hirakawa H."/>
            <person name="Shirasawa K."/>
            <person name="Vercoe P."/>
            <person name="Stefanova K."/>
            <person name="Durmic Z."/>
            <person name="Nichols P."/>
            <person name="Revell C."/>
            <person name="Isobe S.N."/>
            <person name="Edwards D."/>
            <person name="Erskine W."/>
        </authorList>
    </citation>
    <scope>NUCLEOTIDE SEQUENCE [LARGE SCALE GENOMIC DNA]</scope>
    <source>
        <strain evidence="3">cv. Daliak</strain>
    </source>
</reference>
<dbReference type="SUPFAM" id="SSF56219">
    <property type="entry name" value="DNase I-like"/>
    <property type="match status" value="1"/>
</dbReference>
<name>A0A2Z6NT17_TRISU</name>
<dbReference type="Pfam" id="PF03372">
    <property type="entry name" value="Exo_endo_phos"/>
    <property type="match status" value="1"/>
</dbReference>
<protein>
    <recommendedName>
        <fullName evidence="1">Reverse transcriptase domain-containing protein</fullName>
    </recommendedName>
</protein>
<dbReference type="InterPro" id="IPR005135">
    <property type="entry name" value="Endo/exonuclease/phosphatase"/>
</dbReference>
<dbReference type="GO" id="GO:0003824">
    <property type="term" value="F:catalytic activity"/>
    <property type="evidence" value="ECO:0007669"/>
    <property type="project" value="InterPro"/>
</dbReference>
<dbReference type="Proteomes" id="UP000242715">
    <property type="component" value="Unassembled WGS sequence"/>
</dbReference>
<dbReference type="OrthoDB" id="4446818at2759"/>
<dbReference type="CDD" id="cd01650">
    <property type="entry name" value="RT_nLTR_like"/>
    <property type="match status" value="1"/>
</dbReference>
<proteinExistence type="predicted"/>
<dbReference type="InterPro" id="IPR036691">
    <property type="entry name" value="Endo/exonu/phosph_ase_sf"/>
</dbReference>
<dbReference type="PROSITE" id="PS50878">
    <property type="entry name" value="RT_POL"/>
    <property type="match status" value="1"/>
</dbReference>
<evidence type="ECO:0000313" key="2">
    <source>
        <dbReference type="EMBL" id="GAU46776.1"/>
    </source>
</evidence>
<dbReference type="EMBL" id="DF974251">
    <property type="protein sequence ID" value="GAU46776.1"/>
    <property type="molecule type" value="Genomic_DNA"/>
</dbReference>
<dbReference type="PANTHER" id="PTHR46890">
    <property type="entry name" value="NON-LTR RETROLELEMENT REVERSE TRANSCRIPTASE-LIKE PROTEIN-RELATED"/>
    <property type="match status" value="1"/>
</dbReference>
<sequence length="840" mass="95205">MGADKVFIRSSEGVDVMSIVNNAEEFFKLIFSNWTRWGEDVMPYHRGAWVRLYGVPLNAWNVNFFKLCVFNCGRFLRADSCSADKDRLDFAWVLIATHDLDIIKSVARVLVDGVLVEIKTVEEWGYAMGEDTCLFEEDTETTASQTDYEERNADPEVCRNAEILISSLYRRLSCKPVMFFLARLFGGVEVWSTESCEHVLWCHGRFTKSGEEFSVANVYAPCNDGEKQRLWDLFSARIQLLVGRRVCVCGDFNAVRTVDERRSARGGSNSLDHIPFNRFIDDNNLIDLPLSGRKFTWFKGDGLSMSRIDRFLLSGEWCLALPNCMQVARLRGLSDHCPIVLSANEEDWGPRPSRMLKCWRDVPGYNVFVRDKWNSLQVDGWGGYALKEKLKMIKAALKEWHSAHVQNLPSRIESLKARLTDLDQKGEDEVLSEDEIVELHGVSSDIHSLSRMNVSICRHRRNAISVIQVEEVTLEGVDPIRQVVFSHFASHFKATNVERPRVGTLQFKRLNQLESSSLTKPFSEAEVKSTVWDCDSFKSPGPDGINFGFIKYFWAELRGDVMRFISKFHQNGKLTKGINSTFIALIPKIDSPQRLNDFRPISLVGSLYKILEKVLANMLRLVIGRIISESQTAFVKDRQILDVDWGYLDDVMGRMSFLVLWRKWIKECVCTATTSVLVNGSPMEEFPLGRGIRQGDPLSPFLFLLAAEGLNVMMEAAVARNLFMGYSVGERDPVSVSHLQFADDTLLLGVKSWANVHALRVVLVLFETMSGLKVNFHKSMLVGVIIPDSWLGEAASALCCKVGKIPFLYLGLPIGGDSRRLGFWEPMLARLKTRLSGWKS</sequence>
<dbReference type="InterPro" id="IPR000477">
    <property type="entry name" value="RT_dom"/>
</dbReference>
<feature type="non-terminal residue" evidence="2">
    <location>
        <position position="840"/>
    </location>
</feature>
<dbReference type="AlphaFoldDB" id="A0A2Z6NT17"/>
<organism evidence="2 3">
    <name type="scientific">Trifolium subterraneum</name>
    <name type="common">Subterranean clover</name>
    <dbReference type="NCBI Taxonomy" id="3900"/>
    <lineage>
        <taxon>Eukaryota</taxon>
        <taxon>Viridiplantae</taxon>
        <taxon>Streptophyta</taxon>
        <taxon>Embryophyta</taxon>
        <taxon>Tracheophyta</taxon>
        <taxon>Spermatophyta</taxon>
        <taxon>Magnoliopsida</taxon>
        <taxon>eudicotyledons</taxon>
        <taxon>Gunneridae</taxon>
        <taxon>Pentapetalae</taxon>
        <taxon>rosids</taxon>
        <taxon>fabids</taxon>
        <taxon>Fabales</taxon>
        <taxon>Fabaceae</taxon>
        <taxon>Papilionoideae</taxon>
        <taxon>50 kb inversion clade</taxon>
        <taxon>NPAAA clade</taxon>
        <taxon>Hologalegina</taxon>
        <taxon>IRL clade</taxon>
        <taxon>Trifolieae</taxon>
        <taxon>Trifolium</taxon>
    </lineage>
</organism>
<dbReference type="PANTHER" id="PTHR46890:SF48">
    <property type="entry name" value="RNA-DIRECTED DNA POLYMERASE"/>
    <property type="match status" value="1"/>
</dbReference>
<keyword evidence="3" id="KW-1185">Reference proteome</keyword>
<dbReference type="InterPro" id="IPR052343">
    <property type="entry name" value="Retrotransposon-Effector_Assoc"/>
</dbReference>
<gene>
    <name evidence="2" type="ORF">TSUD_402880</name>
</gene>
<evidence type="ECO:0000313" key="3">
    <source>
        <dbReference type="Proteomes" id="UP000242715"/>
    </source>
</evidence>
<dbReference type="SUPFAM" id="SSF56672">
    <property type="entry name" value="DNA/RNA polymerases"/>
    <property type="match status" value="1"/>
</dbReference>
<dbReference type="Pfam" id="PF00078">
    <property type="entry name" value="RVT_1"/>
    <property type="match status" value="1"/>
</dbReference>